<evidence type="ECO:0008006" key="3">
    <source>
        <dbReference type="Google" id="ProtNLM"/>
    </source>
</evidence>
<dbReference type="EMBL" id="NMPZ01000009">
    <property type="protein sequence ID" value="OXL44155.1"/>
    <property type="molecule type" value="Genomic_DNA"/>
</dbReference>
<protein>
    <recommendedName>
        <fullName evidence="3">Transcriptional regulator, AbiEi antitoxin, Type IV TA system</fullName>
    </recommendedName>
</protein>
<accession>A0AA91TJX4</accession>
<gene>
    <name evidence="1" type="ORF">CFT61_07220</name>
</gene>
<dbReference type="RefSeq" id="WP_089543787.1">
    <property type="nucleotide sequence ID" value="NZ_DAWCZU010000063.1"/>
</dbReference>
<comment type="caution">
    <text evidence="1">The sequence shown here is derived from an EMBL/GenBank/DDBJ whole genome shotgun (WGS) entry which is preliminary data.</text>
</comment>
<evidence type="ECO:0000313" key="1">
    <source>
        <dbReference type="EMBL" id="OXL44155.1"/>
    </source>
</evidence>
<sequence>MRNILITLGNIPVTSSVIASLYPDVKTKFAKVAQLEKAGEIIRLRRNLFVVNPQETGQPLSSGLIANHLLSPSYVSMQTALRYYGLIPEAVYTVQSMTFKTAKEYNTPIGNFCYYHISRPTYPIGITQIKEENNVYIMATPEKALCDLIANLPGIKLRYKKEALEFLEENLRFDMDRFYQLNPKIFEEYANIGKKATSIRTILKLLQHE</sequence>
<name>A0AA91TJX4_9BACT</name>
<dbReference type="Proteomes" id="UP000215155">
    <property type="component" value="Unassembled WGS sequence"/>
</dbReference>
<dbReference type="AlphaFoldDB" id="A0AA91TJX4"/>
<proteinExistence type="predicted"/>
<organism evidence="1 2">
    <name type="scientific">Segatella copri</name>
    <dbReference type="NCBI Taxonomy" id="165179"/>
    <lineage>
        <taxon>Bacteria</taxon>
        <taxon>Pseudomonadati</taxon>
        <taxon>Bacteroidota</taxon>
        <taxon>Bacteroidia</taxon>
        <taxon>Bacteroidales</taxon>
        <taxon>Prevotellaceae</taxon>
        <taxon>Segatella</taxon>
    </lineage>
</organism>
<evidence type="ECO:0000313" key="2">
    <source>
        <dbReference type="Proteomes" id="UP000215155"/>
    </source>
</evidence>
<reference evidence="1 2" key="1">
    <citation type="submission" date="2017-07" db="EMBL/GenBank/DDBJ databases">
        <title>Draft genome sequence of Prevotella copri isolated from the gut of healthy adult Indian.</title>
        <authorList>
            <person name="Das B."/>
            <person name="Bag S."/>
            <person name="Ghosh T.S."/>
        </authorList>
    </citation>
    <scope>NUCLEOTIDE SEQUENCE [LARGE SCALE GENOMIC DNA]</scope>
    <source>
        <strain evidence="1 2">Indica</strain>
    </source>
</reference>